<dbReference type="InterPro" id="IPR039685">
    <property type="entry name" value="FANCE"/>
</dbReference>
<sequence>MCFNPQVSDARVISVFFKVSSVQSLKTEKDLISNVFCGYEYQFSSVNKEEVKCLTEELKSKKNRSIFHMYQYQDKEGTSCLSNMETDMAVQIEAPNIENERSISKEDTNKYNKDVICIDDGEDISEGETTIEQPAKRIKIEADFDTSEYGNHQTEVICKVTKDVFNNAAKLYLLKQIRLNVEALDESIISIFQAVIDKKVEIEGSDLEEFLFFVSINSKDLINSTKYGKFLLALITKYGKQMSVADVKVITEVVHCHGTFLKKSLESALKRLKPVL</sequence>
<reference evidence="2 3" key="1">
    <citation type="submission" date="2022-12" db="EMBL/GenBank/DDBJ databases">
        <title>Chromosome-level genome of Tegillarca granosa.</title>
        <authorList>
            <person name="Kim J."/>
        </authorList>
    </citation>
    <scope>NUCLEOTIDE SEQUENCE [LARGE SCALE GENOMIC DNA]</scope>
    <source>
        <strain evidence="2">Teg-2019</strain>
        <tissue evidence="2">Adductor muscle</tissue>
    </source>
</reference>
<organism evidence="2 3">
    <name type="scientific">Tegillarca granosa</name>
    <name type="common">Malaysian cockle</name>
    <name type="synonym">Anadara granosa</name>
    <dbReference type="NCBI Taxonomy" id="220873"/>
    <lineage>
        <taxon>Eukaryota</taxon>
        <taxon>Metazoa</taxon>
        <taxon>Spiralia</taxon>
        <taxon>Lophotrochozoa</taxon>
        <taxon>Mollusca</taxon>
        <taxon>Bivalvia</taxon>
        <taxon>Autobranchia</taxon>
        <taxon>Pteriomorphia</taxon>
        <taxon>Arcoida</taxon>
        <taxon>Arcoidea</taxon>
        <taxon>Arcidae</taxon>
        <taxon>Tegillarca</taxon>
    </lineage>
</organism>
<dbReference type="Pfam" id="PF11510">
    <property type="entry name" value="FA_FANCE"/>
    <property type="match status" value="1"/>
</dbReference>
<dbReference type="Proteomes" id="UP001217089">
    <property type="component" value="Unassembled WGS sequence"/>
</dbReference>
<comment type="caution">
    <text evidence="2">The sequence shown here is derived from an EMBL/GenBank/DDBJ whole genome shotgun (WGS) entry which is preliminary data.</text>
</comment>
<feature type="domain" description="Fanconi Anaemia group E protein C-terminal" evidence="1">
    <location>
        <begin position="148"/>
        <end position="272"/>
    </location>
</feature>
<dbReference type="EMBL" id="JARBDR010000921">
    <property type="protein sequence ID" value="KAJ8298865.1"/>
    <property type="molecule type" value="Genomic_DNA"/>
</dbReference>
<accession>A0ABQ9E160</accession>
<dbReference type="PANTHER" id="PTHR32094:SF5">
    <property type="entry name" value="FANCONI ANEMIA GROUP E PROTEIN"/>
    <property type="match status" value="1"/>
</dbReference>
<keyword evidence="3" id="KW-1185">Reference proteome</keyword>
<protein>
    <recommendedName>
        <fullName evidence="1">Fanconi Anaemia group E protein C-terminal domain-containing protein</fullName>
    </recommendedName>
</protein>
<dbReference type="PANTHER" id="PTHR32094">
    <property type="entry name" value="FANCONI ANEMIA GROUP E PROTEIN"/>
    <property type="match status" value="1"/>
</dbReference>
<dbReference type="InterPro" id="IPR021025">
    <property type="entry name" value="Fanconi_anaemia_gr_E_prot_C"/>
</dbReference>
<evidence type="ECO:0000313" key="3">
    <source>
        <dbReference type="Proteomes" id="UP001217089"/>
    </source>
</evidence>
<gene>
    <name evidence="2" type="ORF">KUTeg_022925</name>
</gene>
<evidence type="ECO:0000313" key="2">
    <source>
        <dbReference type="EMBL" id="KAJ8298865.1"/>
    </source>
</evidence>
<proteinExistence type="predicted"/>
<evidence type="ECO:0000259" key="1">
    <source>
        <dbReference type="Pfam" id="PF11510"/>
    </source>
</evidence>
<name>A0ABQ9E160_TEGGR</name>
<dbReference type="Gene3D" id="1.25.40.480">
    <property type="match status" value="1"/>
</dbReference>